<accession>A0A7C4NN36</accession>
<sequence length="192" mass="22649">MNILAALLTEKTLEILHRDYMEDDVRVVITTKNIHIPTNEGLTELSKGSEYVVPRWIAQILREKELAVIKEEELSITSLSTLAYLEEDLIKKRKFNKIYRFFYMHGLNKLSELKAKLRETSNMELYDNYRKMKELVSTIGMVRIRKLLDLVLLPNIPIEIYETLTNEEKTMLTILTTIIKNWMEKLEIVETK</sequence>
<organism evidence="2">
    <name type="scientific">Staphylothermus marinus</name>
    <dbReference type="NCBI Taxonomy" id="2280"/>
    <lineage>
        <taxon>Archaea</taxon>
        <taxon>Thermoproteota</taxon>
        <taxon>Thermoprotei</taxon>
        <taxon>Desulfurococcales</taxon>
        <taxon>Desulfurococcaceae</taxon>
        <taxon>Staphylothermus</taxon>
    </lineage>
</organism>
<evidence type="ECO:0000313" key="2">
    <source>
        <dbReference type="EMBL" id="HGQ73951.1"/>
    </source>
</evidence>
<dbReference type="Gene3D" id="1.20.58.2050">
    <property type="match status" value="1"/>
</dbReference>
<proteinExistence type="predicted"/>
<dbReference type="EMBL" id="DTBP01000017">
    <property type="protein sequence ID" value="HGQ73951.1"/>
    <property type="molecule type" value="Genomic_DNA"/>
</dbReference>
<protein>
    <recommendedName>
        <fullName evidence="3">GINS subunit domain-containing protein</fullName>
    </recommendedName>
</protein>
<reference evidence="2" key="1">
    <citation type="journal article" date="2020" name="mSystems">
        <title>Genome- and Community-Level Interaction Insights into Carbon Utilization and Element Cycling Functions of Hydrothermarchaeota in Hydrothermal Sediment.</title>
        <authorList>
            <person name="Zhou Z."/>
            <person name="Liu Y."/>
            <person name="Xu W."/>
            <person name="Pan J."/>
            <person name="Luo Z.H."/>
            <person name="Li M."/>
        </authorList>
    </citation>
    <scope>NUCLEOTIDE SEQUENCE [LARGE SCALE GENOMIC DNA]</scope>
    <source>
        <strain evidence="1">SpSt-638</strain>
        <strain evidence="2">SpSt-648</strain>
    </source>
</reference>
<gene>
    <name evidence="1" type="ORF">ENU09_00485</name>
    <name evidence="2" type="ORF">ENU20_02605</name>
</gene>
<dbReference type="InterPro" id="IPR038437">
    <property type="entry name" value="GINS_Psf3_sf"/>
</dbReference>
<dbReference type="EMBL" id="DTBE01000013">
    <property type="protein sequence ID" value="HGQ59193.1"/>
    <property type="molecule type" value="Genomic_DNA"/>
</dbReference>
<dbReference type="AlphaFoldDB" id="A0A7C4NN36"/>
<evidence type="ECO:0000313" key="1">
    <source>
        <dbReference type="EMBL" id="HGQ59193.1"/>
    </source>
</evidence>
<name>A0A7C4NN36_STAMA</name>
<comment type="caution">
    <text evidence="2">The sequence shown here is derived from an EMBL/GenBank/DDBJ whole genome shotgun (WGS) entry which is preliminary data.</text>
</comment>
<evidence type="ECO:0008006" key="3">
    <source>
        <dbReference type="Google" id="ProtNLM"/>
    </source>
</evidence>